<dbReference type="Gene3D" id="3.40.50.150">
    <property type="entry name" value="Vaccinia Virus protein VP39"/>
    <property type="match status" value="1"/>
</dbReference>
<dbReference type="Proteomes" id="UP000033166">
    <property type="component" value="Chromosome I"/>
</dbReference>
<dbReference type="InterPro" id="IPR055361">
    <property type="entry name" value="tRNA_methyltr_TrmB_bact"/>
</dbReference>
<evidence type="ECO:0000256" key="9">
    <source>
        <dbReference type="HAMAP-Rule" id="MF_01057"/>
    </source>
</evidence>
<evidence type="ECO:0000256" key="7">
    <source>
        <dbReference type="ARBA" id="ARBA00060552"/>
    </source>
</evidence>
<evidence type="ECO:0000313" key="10">
    <source>
        <dbReference type="EMBL" id="CEN28843.1"/>
    </source>
</evidence>
<feature type="binding site" evidence="9">
    <location>
        <position position="122"/>
    </location>
    <ligand>
        <name>substrate</name>
    </ligand>
</feature>
<evidence type="ECO:0000256" key="2">
    <source>
        <dbReference type="ARBA" id="ARBA00003015"/>
    </source>
</evidence>
<evidence type="ECO:0000256" key="6">
    <source>
        <dbReference type="ARBA" id="ARBA00022694"/>
    </source>
</evidence>
<dbReference type="NCBIfam" id="TIGR00091">
    <property type="entry name" value="tRNA (guanosine(46)-N7)-methyltransferase TrmB"/>
    <property type="match status" value="1"/>
</dbReference>
<protein>
    <recommendedName>
        <fullName evidence="9">tRNA (guanine-N(7)-)-methyltransferase</fullName>
        <ecNumber evidence="9">2.1.1.33</ecNumber>
    </recommendedName>
    <alternativeName>
        <fullName evidence="9">tRNA (guanine(46)-N(7))-methyltransferase</fullName>
    </alternativeName>
    <alternativeName>
        <fullName evidence="9">tRNA(m7G46)-methyltransferase</fullName>
    </alternativeName>
</protein>
<name>A0A0D6DXZ1_9LACT</name>
<dbReference type="EC" id="2.1.1.33" evidence="9"/>
<comment type="pathway">
    <text evidence="7 9">tRNA modification; N(7)-methylguanine-tRNA biosynthesis.</text>
</comment>
<dbReference type="AlphaFoldDB" id="A0A0D6DXZ1"/>
<dbReference type="Pfam" id="PF02390">
    <property type="entry name" value="Methyltransf_4"/>
    <property type="match status" value="1"/>
</dbReference>
<comment type="function">
    <text evidence="2 9">Catalyzes the formation of N(7)-methylguanine at position 46 (m7G46) in tRNA.</text>
</comment>
<dbReference type="FunFam" id="3.40.50.150:FF:000035">
    <property type="entry name" value="tRNA (guanine-N(7)-)-methyltransferase"/>
    <property type="match status" value="1"/>
</dbReference>
<dbReference type="STRING" id="1364.LP2241_50035"/>
<feature type="binding site" evidence="9">
    <location>
        <position position="96"/>
    </location>
    <ligand>
        <name>S-adenosyl-L-methionine</name>
        <dbReference type="ChEBI" id="CHEBI:59789"/>
    </ligand>
</feature>
<evidence type="ECO:0000256" key="5">
    <source>
        <dbReference type="ARBA" id="ARBA00022691"/>
    </source>
</evidence>
<feature type="region of interest" description="Interaction with RNA" evidence="9">
    <location>
        <begin position="124"/>
        <end position="129"/>
    </location>
</feature>
<comment type="catalytic activity">
    <reaction evidence="1 9">
        <text>guanosine(46) in tRNA + S-adenosyl-L-methionine = N(7)-methylguanosine(46) in tRNA + S-adenosyl-L-homocysteine</text>
        <dbReference type="Rhea" id="RHEA:42708"/>
        <dbReference type="Rhea" id="RHEA-COMP:10188"/>
        <dbReference type="Rhea" id="RHEA-COMP:10189"/>
        <dbReference type="ChEBI" id="CHEBI:57856"/>
        <dbReference type="ChEBI" id="CHEBI:59789"/>
        <dbReference type="ChEBI" id="CHEBI:74269"/>
        <dbReference type="ChEBI" id="CHEBI:74480"/>
        <dbReference type="EC" id="2.1.1.33"/>
    </reaction>
</comment>
<accession>A0A0D6DXZ1</accession>
<evidence type="ECO:0000256" key="8">
    <source>
        <dbReference type="ARBA" id="ARBA00060767"/>
    </source>
</evidence>
<dbReference type="PROSITE" id="PS51625">
    <property type="entry name" value="SAM_MT_TRMB"/>
    <property type="match status" value="1"/>
</dbReference>
<organism evidence="10 11">
    <name type="scientific">Pseudolactococcus piscium MKFS47</name>
    <dbReference type="NCBI Taxonomy" id="297352"/>
    <lineage>
        <taxon>Bacteria</taxon>
        <taxon>Bacillati</taxon>
        <taxon>Bacillota</taxon>
        <taxon>Bacilli</taxon>
        <taxon>Lactobacillales</taxon>
        <taxon>Streptococcaceae</taxon>
        <taxon>Pseudolactococcus</taxon>
    </lineage>
</organism>
<dbReference type="GO" id="GO:0043527">
    <property type="term" value="C:tRNA methyltransferase complex"/>
    <property type="evidence" value="ECO:0007669"/>
    <property type="project" value="TreeGrafter"/>
</dbReference>
<evidence type="ECO:0000256" key="1">
    <source>
        <dbReference type="ARBA" id="ARBA00000142"/>
    </source>
</evidence>
<dbReference type="InterPro" id="IPR003358">
    <property type="entry name" value="tRNA_(Gua-N-7)_MeTrfase_Trmb"/>
</dbReference>
<dbReference type="UniPathway" id="UPA00989"/>
<dbReference type="EMBL" id="LN774769">
    <property type="protein sequence ID" value="CEN28843.1"/>
    <property type="molecule type" value="Genomic_DNA"/>
</dbReference>
<feature type="binding site" evidence="9">
    <location>
        <position position="44"/>
    </location>
    <ligand>
        <name>S-adenosyl-L-methionine</name>
        <dbReference type="ChEBI" id="CHEBI:59789"/>
    </ligand>
</feature>
<feature type="binding site" evidence="9">
    <location>
        <position position="154"/>
    </location>
    <ligand>
        <name>substrate</name>
    </ligand>
</feature>
<keyword evidence="4 9" id="KW-0808">Transferase</keyword>
<dbReference type="PANTHER" id="PTHR23417">
    <property type="entry name" value="3-DEOXY-D-MANNO-OCTULOSONIC-ACID TRANSFERASE/TRNA GUANINE-N 7 - -METHYLTRANSFERASE"/>
    <property type="match status" value="1"/>
</dbReference>
<dbReference type="RefSeq" id="WP_047915901.1">
    <property type="nucleotide sequence ID" value="NZ_LN774769.1"/>
</dbReference>
<evidence type="ECO:0000256" key="3">
    <source>
        <dbReference type="ARBA" id="ARBA00022603"/>
    </source>
</evidence>
<comment type="similarity">
    <text evidence="8 9">Belongs to the class I-like SAM-binding methyltransferase superfamily. TrmB family.</text>
</comment>
<reference evidence="11" key="1">
    <citation type="submission" date="2015-01" db="EMBL/GenBank/DDBJ databases">
        <authorList>
            <person name="Andreevskaya M."/>
        </authorList>
    </citation>
    <scope>NUCLEOTIDE SEQUENCE [LARGE SCALE GENOMIC DNA]</scope>
    <source>
        <strain evidence="11">MKFS47</strain>
    </source>
</reference>
<gene>
    <name evidence="9" type="primary">trmB</name>
    <name evidence="10" type="ORF">LACPI_1643</name>
</gene>
<keyword evidence="5 9" id="KW-0949">S-adenosyl-L-methionine</keyword>
<proteinExistence type="inferred from homology"/>
<keyword evidence="3 9" id="KW-0489">Methyltransferase</keyword>
<dbReference type="SUPFAM" id="SSF53335">
    <property type="entry name" value="S-adenosyl-L-methionine-dependent methyltransferases"/>
    <property type="match status" value="1"/>
</dbReference>
<sequence length="222" mass="25445">MRVRNRKGAPEMMAANGQYVVENPEAFRGKWSEKFGNDNPIHIEVGSGKGGFITGMAQQNPDINYIAIDMQLTVLSFALDKVLHLDLPNVQLLHVDGSSLTNYFEAGEVDLVYLNFSDPWPKTRHEKRRLTYKDFLKTYETILVKNGQVHFKTDNRGLFEYSLGAMSQYGMVLNQVWLDLHADTVFAEKNVMTEYEAKFSEKGQVIYRVEAQFQDEMSKMSI</sequence>
<dbReference type="PANTHER" id="PTHR23417:SF14">
    <property type="entry name" value="PENTACOTRIPEPTIDE-REPEAT REGION OF PRORP DOMAIN-CONTAINING PROTEIN"/>
    <property type="match status" value="1"/>
</dbReference>
<dbReference type="HAMAP" id="MF_01057">
    <property type="entry name" value="tRNA_methyltr_TrmB"/>
    <property type="match status" value="1"/>
</dbReference>
<dbReference type="GO" id="GO:0008176">
    <property type="term" value="F:tRNA (guanine(46)-N7)-methyltransferase activity"/>
    <property type="evidence" value="ECO:0007669"/>
    <property type="project" value="UniProtKB-UniRule"/>
</dbReference>
<evidence type="ECO:0000313" key="11">
    <source>
        <dbReference type="Proteomes" id="UP000033166"/>
    </source>
</evidence>
<feature type="binding site" evidence="9">
    <location>
        <position position="118"/>
    </location>
    <ligand>
        <name>S-adenosyl-L-methionine</name>
        <dbReference type="ChEBI" id="CHEBI:59789"/>
    </ligand>
</feature>
<dbReference type="HOGENOM" id="CLU_050910_2_1_9"/>
<dbReference type="NCBIfam" id="NF001080">
    <property type="entry name" value="PRK00121.2-2"/>
    <property type="match status" value="1"/>
</dbReference>
<keyword evidence="6 9" id="KW-0819">tRNA processing</keyword>
<dbReference type="InterPro" id="IPR029063">
    <property type="entry name" value="SAM-dependent_MTases_sf"/>
</dbReference>
<feature type="binding site" evidence="9">
    <location>
        <begin position="193"/>
        <end position="196"/>
    </location>
    <ligand>
        <name>substrate</name>
    </ligand>
</feature>
<feature type="binding site" evidence="9">
    <location>
        <position position="69"/>
    </location>
    <ligand>
        <name>S-adenosyl-L-methionine</name>
        <dbReference type="ChEBI" id="CHEBI:59789"/>
    </ligand>
</feature>
<evidence type="ECO:0000256" key="4">
    <source>
        <dbReference type="ARBA" id="ARBA00022679"/>
    </source>
</evidence>
<dbReference type="CDD" id="cd02440">
    <property type="entry name" value="AdoMet_MTases"/>
    <property type="match status" value="1"/>
</dbReference>
<dbReference type="KEGG" id="lpk:LACPI_1643"/>